<comment type="caution">
    <text evidence="2">The sequence shown here is derived from an EMBL/GenBank/DDBJ whole genome shotgun (WGS) entry which is preliminary data.</text>
</comment>
<dbReference type="Pfam" id="PF00027">
    <property type="entry name" value="cNMP_binding"/>
    <property type="match status" value="1"/>
</dbReference>
<feature type="domain" description="Cyclic nucleotide-binding" evidence="1">
    <location>
        <begin position="33"/>
        <end position="118"/>
    </location>
</feature>
<dbReference type="InterPro" id="IPR018490">
    <property type="entry name" value="cNMP-bd_dom_sf"/>
</dbReference>
<dbReference type="Proteomes" id="UP001549749">
    <property type="component" value="Unassembled WGS sequence"/>
</dbReference>
<evidence type="ECO:0000313" key="2">
    <source>
        <dbReference type="EMBL" id="MET6998272.1"/>
    </source>
</evidence>
<name>A0ABV2T6M1_9BACT</name>
<dbReference type="EMBL" id="JBEXAC010000001">
    <property type="protein sequence ID" value="MET6998272.1"/>
    <property type="molecule type" value="Genomic_DNA"/>
</dbReference>
<dbReference type="InterPro" id="IPR014710">
    <property type="entry name" value="RmlC-like_jellyroll"/>
</dbReference>
<dbReference type="Gene3D" id="2.60.120.10">
    <property type="entry name" value="Jelly Rolls"/>
    <property type="match status" value="1"/>
</dbReference>
<dbReference type="RefSeq" id="WP_354660907.1">
    <property type="nucleotide sequence ID" value="NZ_JBEXAC010000001.1"/>
</dbReference>
<evidence type="ECO:0000259" key="1">
    <source>
        <dbReference type="PROSITE" id="PS50042"/>
    </source>
</evidence>
<proteinExistence type="predicted"/>
<dbReference type="PROSITE" id="PS50042">
    <property type="entry name" value="CNMP_BINDING_3"/>
    <property type="match status" value="1"/>
</dbReference>
<gene>
    <name evidence="2" type="ORF">ABR189_12875</name>
</gene>
<dbReference type="SUPFAM" id="SSF51206">
    <property type="entry name" value="cAMP-binding domain-like"/>
    <property type="match status" value="1"/>
</dbReference>
<dbReference type="CDD" id="cd00038">
    <property type="entry name" value="CAP_ED"/>
    <property type="match status" value="1"/>
</dbReference>
<protein>
    <submittedName>
        <fullName evidence="2">Cyclic nucleotide-binding domain-containing protein</fullName>
    </submittedName>
</protein>
<accession>A0ABV2T6M1</accession>
<sequence length="194" mass="22618">MFEKICQWLREHHVRILPEELEIFATHTQQVVIPPQTIIMQQGKPVKKLFFLNEGIVRLFRMHNDMDFTLGIVSSNDFVSTTTYLLNQHPSTCALETLTEVNALEWNREDVIALLAKTQMATDIEKAHTDRLLNWMQDIQIDIMCLTAEERYLKLLESQPEVIRTIPLKYIASFLSIHQDSLSRIRNKVGRKEG</sequence>
<reference evidence="2 3" key="1">
    <citation type="submission" date="2024-06" db="EMBL/GenBank/DDBJ databases">
        <title>Chitinophaga defluvii sp. nov., isolated from municipal sewage.</title>
        <authorList>
            <person name="Zhang L."/>
        </authorList>
    </citation>
    <scope>NUCLEOTIDE SEQUENCE [LARGE SCALE GENOMIC DNA]</scope>
    <source>
        <strain evidence="2 3">H8</strain>
    </source>
</reference>
<evidence type="ECO:0000313" key="3">
    <source>
        <dbReference type="Proteomes" id="UP001549749"/>
    </source>
</evidence>
<organism evidence="2 3">
    <name type="scientific">Chitinophaga defluvii</name>
    <dbReference type="NCBI Taxonomy" id="3163343"/>
    <lineage>
        <taxon>Bacteria</taxon>
        <taxon>Pseudomonadati</taxon>
        <taxon>Bacteroidota</taxon>
        <taxon>Chitinophagia</taxon>
        <taxon>Chitinophagales</taxon>
        <taxon>Chitinophagaceae</taxon>
        <taxon>Chitinophaga</taxon>
    </lineage>
</organism>
<dbReference type="InterPro" id="IPR000595">
    <property type="entry name" value="cNMP-bd_dom"/>
</dbReference>
<keyword evidence="3" id="KW-1185">Reference proteome</keyword>